<dbReference type="Pfam" id="PF13279">
    <property type="entry name" value="4HBT_2"/>
    <property type="match status" value="1"/>
</dbReference>
<dbReference type="InterPro" id="IPR029069">
    <property type="entry name" value="HotDog_dom_sf"/>
</dbReference>
<evidence type="ECO:0000313" key="3">
    <source>
        <dbReference type="EMBL" id="TKJ38392.1"/>
    </source>
</evidence>
<dbReference type="PROSITE" id="PS01328">
    <property type="entry name" value="4HBCOA_THIOESTERASE"/>
    <property type="match status" value="1"/>
</dbReference>
<dbReference type="InterPro" id="IPR050563">
    <property type="entry name" value="4-hydroxybenzoyl-CoA_TE"/>
</dbReference>
<reference evidence="3 4" key="1">
    <citation type="submission" date="2017-06" db="EMBL/GenBank/DDBJ databases">
        <title>Novel microbial phyla capable of carbon fixation and sulfur reduction in deep-sea sediments.</title>
        <authorList>
            <person name="Huang J."/>
            <person name="Baker B."/>
            <person name="Wang Y."/>
        </authorList>
    </citation>
    <scope>NUCLEOTIDE SEQUENCE [LARGE SCALE GENOMIC DNA]</scope>
    <source>
        <strain evidence="3">B3_LCP</strain>
    </source>
</reference>
<dbReference type="SUPFAM" id="SSF54637">
    <property type="entry name" value="Thioesterase/thiol ester dehydrase-isomerase"/>
    <property type="match status" value="1"/>
</dbReference>
<dbReference type="Proteomes" id="UP000319619">
    <property type="component" value="Unassembled WGS sequence"/>
</dbReference>
<name>A0A532UU51_UNCL8</name>
<dbReference type="CDD" id="cd00586">
    <property type="entry name" value="4HBT"/>
    <property type="match status" value="1"/>
</dbReference>
<proteinExistence type="inferred from homology"/>
<accession>A0A532UU51</accession>
<keyword evidence="2 3" id="KW-0378">Hydrolase</keyword>
<dbReference type="NCBIfam" id="TIGR00051">
    <property type="entry name" value="YbgC/FadM family acyl-CoA thioesterase"/>
    <property type="match status" value="1"/>
</dbReference>
<dbReference type="Gene3D" id="3.10.129.10">
    <property type="entry name" value="Hotdog Thioesterase"/>
    <property type="match status" value="1"/>
</dbReference>
<comment type="caution">
    <text evidence="3">The sequence shown here is derived from an EMBL/GenBank/DDBJ whole genome shotgun (WGS) entry which is preliminary data.</text>
</comment>
<sequence>MVPVVKESDLSEWHKVTLRVRYADTDRMGVVYHSNYFIYFEACRSDLIRNLWKPYSEIEKDGYLLLVIEANCRYRKGAEYDDILNVYGRITKFTETRIQFNYAVFRTCDEKPLVEGYTEHCFADSNGKPCRMPRDLNEVLKQNL</sequence>
<comment type="similarity">
    <text evidence="1">Belongs to the 4-hydroxybenzoyl-CoA thioesterase family.</text>
</comment>
<dbReference type="PANTHER" id="PTHR31793">
    <property type="entry name" value="4-HYDROXYBENZOYL-COA THIOESTERASE FAMILY MEMBER"/>
    <property type="match status" value="1"/>
</dbReference>
<dbReference type="EMBL" id="NJBN01000010">
    <property type="protein sequence ID" value="TKJ38392.1"/>
    <property type="molecule type" value="Genomic_DNA"/>
</dbReference>
<dbReference type="AlphaFoldDB" id="A0A532UU51"/>
<dbReference type="InterPro" id="IPR008272">
    <property type="entry name" value="HB-CoA_thioesterase_AS"/>
</dbReference>
<dbReference type="PIRSF" id="PIRSF003230">
    <property type="entry name" value="YbgC"/>
    <property type="match status" value="1"/>
</dbReference>
<dbReference type="GO" id="GO:0047617">
    <property type="term" value="F:fatty acyl-CoA hydrolase activity"/>
    <property type="evidence" value="ECO:0007669"/>
    <property type="project" value="TreeGrafter"/>
</dbReference>
<gene>
    <name evidence="3" type="ORF">CEE37_12800</name>
</gene>
<organism evidence="3 4">
    <name type="scientific">candidate division LCP-89 bacterium B3_LCP</name>
    <dbReference type="NCBI Taxonomy" id="2012998"/>
    <lineage>
        <taxon>Bacteria</taxon>
        <taxon>Pseudomonadati</taxon>
        <taxon>Bacteria division LCP-89</taxon>
    </lineage>
</organism>
<evidence type="ECO:0000256" key="1">
    <source>
        <dbReference type="ARBA" id="ARBA00005953"/>
    </source>
</evidence>
<dbReference type="PANTHER" id="PTHR31793:SF27">
    <property type="entry name" value="NOVEL THIOESTERASE SUPERFAMILY DOMAIN AND SAPOSIN A-TYPE DOMAIN CONTAINING PROTEIN (0610012H03RIK)"/>
    <property type="match status" value="1"/>
</dbReference>
<dbReference type="InterPro" id="IPR006684">
    <property type="entry name" value="YbgC/YbaW"/>
</dbReference>
<evidence type="ECO:0000256" key="2">
    <source>
        <dbReference type="ARBA" id="ARBA00022801"/>
    </source>
</evidence>
<protein>
    <submittedName>
        <fullName evidence="3">Acyl-CoA thioester hydrolase</fullName>
    </submittedName>
</protein>
<evidence type="ECO:0000313" key="4">
    <source>
        <dbReference type="Proteomes" id="UP000319619"/>
    </source>
</evidence>